<dbReference type="NCBIfam" id="TIGR02464">
    <property type="entry name" value="ribofla_fusion"/>
    <property type="match status" value="1"/>
</dbReference>
<protein>
    <recommendedName>
        <fullName evidence="2">NADAR domain-containing protein</fullName>
    </recommendedName>
</protein>
<evidence type="ECO:0000313" key="3">
    <source>
        <dbReference type="EMBL" id="KIO19863.1"/>
    </source>
</evidence>
<dbReference type="InterPro" id="IPR037238">
    <property type="entry name" value="YbiA-like_sf"/>
</dbReference>
<gene>
    <name evidence="3" type="ORF">M407DRAFT_82247</name>
</gene>
<feature type="domain" description="NADAR" evidence="2">
    <location>
        <begin position="35"/>
        <end position="176"/>
    </location>
</feature>
<evidence type="ECO:0000256" key="1">
    <source>
        <dbReference type="SAM" id="MobiDB-lite"/>
    </source>
</evidence>
<feature type="region of interest" description="Disordered" evidence="1">
    <location>
        <begin position="1"/>
        <end position="31"/>
    </location>
</feature>
<dbReference type="Pfam" id="PF08719">
    <property type="entry name" value="NADAR"/>
    <property type="match status" value="1"/>
</dbReference>
<dbReference type="CDD" id="cd15457">
    <property type="entry name" value="NADAR"/>
    <property type="match status" value="1"/>
</dbReference>
<organism evidence="3 4">
    <name type="scientific">Tulasnella calospora MUT 4182</name>
    <dbReference type="NCBI Taxonomy" id="1051891"/>
    <lineage>
        <taxon>Eukaryota</taxon>
        <taxon>Fungi</taxon>
        <taxon>Dikarya</taxon>
        <taxon>Basidiomycota</taxon>
        <taxon>Agaricomycotina</taxon>
        <taxon>Agaricomycetes</taxon>
        <taxon>Cantharellales</taxon>
        <taxon>Tulasnellaceae</taxon>
        <taxon>Tulasnella</taxon>
    </lineage>
</organism>
<feature type="compositionally biased region" description="Polar residues" evidence="1">
    <location>
        <begin position="1"/>
        <end position="13"/>
    </location>
</feature>
<name>A0A0C3KEK7_9AGAM</name>
<dbReference type="AlphaFoldDB" id="A0A0C3KEK7"/>
<dbReference type="STRING" id="1051891.A0A0C3KEK7"/>
<dbReference type="Proteomes" id="UP000054248">
    <property type="component" value="Unassembled WGS sequence"/>
</dbReference>
<dbReference type="OrthoDB" id="206452at2759"/>
<sequence>MSHNQAPDPNIFTQHLRKTARPKGGDAPKPPRTIYFYEKGKDYYNFTNFAPFTVTYEGKKYPTSEHLFQAMKFLPHRPQLAEHIRTAGDRPTIPFMEARRFEPEVRHDWRAINLEVMDVVLEHKFTQHPKLMDELLKTGDAKLVEDARDKDGFWGNGADGKGLNHLGYALMSLRERYKRR</sequence>
<proteinExistence type="predicted"/>
<reference evidence="3 4" key="1">
    <citation type="submission" date="2014-04" db="EMBL/GenBank/DDBJ databases">
        <authorList>
            <consortium name="DOE Joint Genome Institute"/>
            <person name="Kuo A."/>
            <person name="Girlanda M."/>
            <person name="Perotto S."/>
            <person name="Kohler A."/>
            <person name="Nagy L.G."/>
            <person name="Floudas D."/>
            <person name="Copeland A."/>
            <person name="Barry K.W."/>
            <person name="Cichocki N."/>
            <person name="Veneault-Fourrey C."/>
            <person name="LaButti K."/>
            <person name="Lindquist E.A."/>
            <person name="Lipzen A."/>
            <person name="Lundell T."/>
            <person name="Morin E."/>
            <person name="Murat C."/>
            <person name="Sun H."/>
            <person name="Tunlid A."/>
            <person name="Henrissat B."/>
            <person name="Grigoriev I.V."/>
            <person name="Hibbett D.S."/>
            <person name="Martin F."/>
            <person name="Nordberg H.P."/>
            <person name="Cantor M.N."/>
            <person name="Hua S.X."/>
        </authorList>
    </citation>
    <scope>NUCLEOTIDE SEQUENCE [LARGE SCALE GENOMIC DNA]</scope>
    <source>
        <strain evidence="3 4">MUT 4182</strain>
    </source>
</reference>
<evidence type="ECO:0000313" key="4">
    <source>
        <dbReference type="Proteomes" id="UP000054248"/>
    </source>
</evidence>
<dbReference type="HOGENOM" id="CLU_084247_3_1_1"/>
<accession>A0A0C3KEK7</accession>
<dbReference type="InterPro" id="IPR012816">
    <property type="entry name" value="NADAR"/>
</dbReference>
<reference evidence="4" key="2">
    <citation type="submission" date="2015-01" db="EMBL/GenBank/DDBJ databases">
        <title>Evolutionary Origins and Diversification of the Mycorrhizal Mutualists.</title>
        <authorList>
            <consortium name="DOE Joint Genome Institute"/>
            <consortium name="Mycorrhizal Genomics Consortium"/>
            <person name="Kohler A."/>
            <person name="Kuo A."/>
            <person name="Nagy L.G."/>
            <person name="Floudas D."/>
            <person name="Copeland A."/>
            <person name="Barry K.W."/>
            <person name="Cichocki N."/>
            <person name="Veneault-Fourrey C."/>
            <person name="LaButti K."/>
            <person name="Lindquist E.A."/>
            <person name="Lipzen A."/>
            <person name="Lundell T."/>
            <person name="Morin E."/>
            <person name="Murat C."/>
            <person name="Riley R."/>
            <person name="Ohm R."/>
            <person name="Sun H."/>
            <person name="Tunlid A."/>
            <person name="Henrissat B."/>
            <person name="Grigoriev I.V."/>
            <person name="Hibbett D.S."/>
            <person name="Martin F."/>
        </authorList>
    </citation>
    <scope>NUCLEOTIDE SEQUENCE [LARGE SCALE GENOMIC DNA]</scope>
    <source>
        <strain evidence="4">MUT 4182</strain>
    </source>
</reference>
<keyword evidence="4" id="KW-1185">Reference proteome</keyword>
<evidence type="ECO:0000259" key="2">
    <source>
        <dbReference type="Pfam" id="PF08719"/>
    </source>
</evidence>
<dbReference type="Gene3D" id="1.10.357.40">
    <property type="entry name" value="YbiA-like"/>
    <property type="match status" value="1"/>
</dbReference>
<dbReference type="SUPFAM" id="SSF143990">
    <property type="entry name" value="YbiA-like"/>
    <property type="match status" value="1"/>
</dbReference>
<dbReference type="EMBL" id="KN823199">
    <property type="protein sequence ID" value="KIO19863.1"/>
    <property type="molecule type" value="Genomic_DNA"/>
</dbReference>